<feature type="domain" description="DNA ligase OB-like" evidence="6">
    <location>
        <begin position="214"/>
        <end position="279"/>
    </location>
</feature>
<comment type="caution">
    <text evidence="7">The sequence shown here is derived from an EMBL/GenBank/DDBJ whole genome shotgun (WGS) entry which is preliminary data.</text>
</comment>
<keyword evidence="1 7" id="KW-0436">Ligase</keyword>
<dbReference type="Gene3D" id="3.30.1490.70">
    <property type="match status" value="1"/>
</dbReference>
<evidence type="ECO:0000256" key="4">
    <source>
        <dbReference type="ARBA" id="ARBA00023204"/>
    </source>
</evidence>
<dbReference type="PANTHER" id="PTHR47810:SF1">
    <property type="entry name" value="DNA LIGASE B"/>
    <property type="match status" value="1"/>
</dbReference>
<sequence>MIRRLLLLLLLSLGWSPLWAQSSTVPPPPLLLAETYTGQEDVATYWVSEKLDGVRAVWDGQVLRFRSGRPVAAPAWFVAALPATPLDGELWAGRGHFERLSATVRRELPDDAEWRQVRYMVFELPGGEGGFSERLQRLQALVAGARVPWLQTVEQFRLANRAQLLARLEEVRRGGGEGLMLHRADAPYVTGRSEVLLKVKPWLDAEARVVAHLPGKGRYAGMLGALRVEMPDGRRFSLGTGFSDQDRRQPPPVGALVTYRYRELTAAGLPRFASYWRLRQDF</sequence>
<evidence type="ECO:0000256" key="1">
    <source>
        <dbReference type="ARBA" id="ARBA00022598"/>
    </source>
</evidence>
<gene>
    <name evidence="7" type="ORF">EV678_0649</name>
</gene>
<dbReference type="Gene3D" id="2.40.50.140">
    <property type="entry name" value="Nucleic acid-binding proteins"/>
    <property type="match status" value="1"/>
</dbReference>
<organism evidence="7 8">
    <name type="scientific">Azospira oryzae</name>
    <dbReference type="NCBI Taxonomy" id="146939"/>
    <lineage>
        <taxon>Bacteria</taxon>
        <taxon>Pseudomonadati</taxon>
        <taxon>Pseudomonadota</taxon>
        <taxon>Betaproteobacteria</taxon>
        <taxon>Rhodocyclales</taxon>
        <taxon>Rhodocyclaceae</taxon>
        <taxon>Azospira</taxon>
    </lineage>
</organism>
<dbReference type="Gene3D" id="3.30.470.30">
    <property type="entry name" value="DNA ligase/mRNA capping enzyme"/>
    <property type="match status" value="1"/>
</dbReference>
<evidence type="ECO:0000256" key="5">
    <source>
        <dbReference type="SAM" id="SignalP"/>
    </source>
</evidence>
<evidence type="ECO:0000259" key="6">
    <source>
        <dbReference type="Pfam" id="PF14743"/>
    </source>
</evidence>
<name>A0ABY0IQK2_9RHOO</name>
<dbReference type="EMBL" id="SHKM01000001">
    <property type="protein sequence ID" value="RZT89853.1"/>
    <property type="molecule type" value="Genomic_DNA"/>
</dbReference>
<keyword evidence="8" id="KW-1185">Reference proteome</keyword>
<keyword evidence="2" id="KW-0235">DNA replication</keyword>
<keyword evidence="4" id="KW-0234">DNA repair</keyword>
<dbReference type="InterPro" id="IPR029319">
    <property type="entry name" value="DNA_ligase_OB"/>
</dbReference>
<protein>
    <submittedName>
        <fullName evidence="7">DNA ligase-1</fullName>
    </submittedName>
</protein>
<evidence type="ECO:0000313" key="8">
    <source>
        <dbReference type="Proteomes" id="UP000292136"/>
    </source>
</evidence>
<keyword evidence="5" id="KW-0732">Signal</keyword>
<dbReference type="Proteomes" id="UP000292136">
    <property type="component" value="Unassembled WGS sequence"/>
</dbReference>
<evidence type="ECO:0000256" key="2">
    <source>
        <dbReference type="ARBA" id="ARBA00022705"/>
    </source>
</evidence>
<dbReference type="Pfam" id="PF14743">
    <property type="entry name" value="DNA_ligase_OB_2"/>
    <property type="match status" value="1"/>
</dbReference>
<reference evidence="7 8" key="1">
    <citation type="submission" date="2019-02" db="EMBL/GenBank/DDBJ databases">
        <title>Genomic Encyclopedia of Type Strains, Phase IV (KMG-IV): sequencing the most valuable type-strain genomes for metagenomic binning, comparative biology and taxonomic classification.</title>
        <authorList>
            <person name="Goeker M."/>
        </authorList>
    </citation>
    <scope>NUCLEOTIDE SEQUENCE [LARGE SCALE GENOMIC DNA]</scope>
    <source>
        <strain evidence="7 8">DSM 21223</strain>
    </source>
</reference>
<accession>A0ABY0IQK2</accession>
<feature type="signal peptide" evidence="5">
    <location>
        <begin position="1"/>
        <end position="20"/>
    </location>
</feature>
<dbReference type="SUPFAM" id="SSF56091">
    <property type="entry name" value="DNA ligase/mRNA capping enzyme, catalytic domain"/>
    <property type="match status" value="1"/>
</dbReference>
<dbReference type="InterPro" id="IPR012340">
    <property type="entry name" value="NA-bd_OB-fold"/>
</dbReference>
<keyword evidence="3" id="KW-0227">DNA damage</keyword>
<proteinExistence type="predicted"/>
<evidence type="ECO:0000256" key="3">
    <source>
        <dbReference type="ARBA" id="ARBA00022763"/>
    </source>
</evidence>
<evidence type="ECO:0000313" key="7">
    <source>
        <dbReference type="EMBL" id="RZT89853.1"/>
    </source>
</evidence>
<dbReference type="CDD" id="cd08041">
    <property type="entry name" value="OBF_kDNA_ligase_like"/>
    <property type="match status" value="1"/>
</dbReference>
<dbReference type="NCBIfam" id="NF006592">
    <property type="entry name" value="PRK09125.1"/>
    <property type="match status" value="1"/>
</dbReference>
<dbReference type="InterPro" id="IPR050326">
    <property type="entry name" value="NAD_dep_DNA_ligaseB"/>
</dbReference>
<dbReference type="SUPFAM" id="SSF50249">
    <property type="entry name" value="Nucleic acid-binding proteins"/>
    <property type="match status" value="1"/>
</dbReference>
<dbReference type="PANTHER" id="PTHR47810">
    <property type="entry name" value="DNA LIGASE"/>
    <property type="match status" value="1"/>
</dbReference>
<dbReference type="RefSeq" id="WP_130458494.1">
    <property type="nucleotide sequence ID" value="NZ_SHKM01000001.1"/>
</dbReference>
<dbReference type="GO" id="GO:0016874">
    <property type="term" value="F:ligase activity"/>
    <property type="evidence" value="ECO:0007669"/>
    <property type="project" value="UniProtKB-KW"/>
</dbReference>
<feature type="chain" id="PRO_5045148752" evidence="5">
    <location>
        <begin position="21"/>
        <end position="282"/>
    </location>
</feature>
<dbReference type="CDD" id="cd07896">
    <property type="entry name" value="Adenylation_kDNA_ligase_like"/>
    <property type="match status" value="1"/>
</dbReference>